<dbReference type="InterPro" id="IPR025736">
    <property type="entry name" value="PucR_C-HTH_dom"/>
</dbReference>
<gene>
    <name evidence="2" type="ORF">ACH49W_16595</name>
</gene>
<dbReference type="EMBL" id="JBIRYO010000009">
    <property type="protein sequence ID" value="MFI2474996.1"/>
    <property type="molecule type" value="Genomic_DNA"/>
</dbReference>
<dbReference type="RefSeq" id="WP_364826225.1">
    <property type="nucleotide sequence ID" value="NZ_JBFAYM010000020.1"/>
</dbReference>
<dbReference type="InterPro" id="IPR042070">
    <property type="entry name" value="PucR_C-HTH_sf"/>
</dbReference>
<proteinExistence type="predicted"/>
<keyword evidence="3" id="KW-1185">Reference proteome</keyword>
<dbReference type="InterPro" id="IPR051448">
    <property type="entry name" value="CdaR-like_regulators"/>
</dbReference>
<dbReference type="PANTHER" id="PTHR33744">
    <property type="entry name" value="CARBOHYDRATE DIACID REGULATOR"/>
    <property type="match status" value="1"/>
</dbReference>
<dbReference type="Proteomes" id="UP001611415">
    <property type="component" value="Unassembled WGS sequence"/>
</dbReference>
<protein>
    <submittedName>
        <fullName evidence="2">PucR family transcriptional regulator</fullName>
    </submittedName>
</protein>
<name>A0ABW7X1K4_9NOCA</name>
<accession>A0ABW7X1K4</accession>
<evidence type="ECO:0000313" key="2">
    <source>
        <dbReference type="EMBL" id="MFI2474996.1"/>
    </source>
</evidence>
<organism evidence="2 3">
    <name type="scientific">Nocardia xishanensis</name>
    <dbReference type="NCBI Taxonomy" id="238964"/>
    <lineage>
        <taxon>Bacteria</taxon>
        <taxon>Bacillati</taxon>
        <taxon>Actinomycetota</taxon>
        <taxon>Actinomycetes</taxon>
        <taxon>Mycobacteriales</taxon>
        <taxon>Nocardiaceae</taxon>
        <taxon>Nocardia</taxon>
    </lineage>
</organism>
<sequence>MVTEEPGRRASVPLRELLDALDSTVIDLVEAPEGDAVAIGSVALLDSDDLGEAPPTPVDMALLVGVRESAVRRWLGELAAGPPERRPRVVLLKSTAESAAVRGAARRARVAVVVVHRKARWDAVLAQVRRLLDRASRAGTADDPLTTDTDLFGLAQIVAQNAGGMVSIEDPHSHVLAYSASDDSADELRILSILGREGPRDYLRVLHEWGVFDRLRRSDEVIDLPAHEELNIKRRLVVGIHATAVDGGSRTLGSIWLQQGDRPFEPDAAEVLRGAAVVAARVIARSLDAPSTETLLLQRLFGAHGEGVDIPSVAGALRVPVHGPAAVVGFAVHSPAKERHSALGSVIRLHASSFRPDSIATVLGDRVYVLLPGYRSAPSVIAWTRQLVDQLETGRGAVLRAGIAIPVAGLAEVAAARAEVDRVLDSTAATFPRGRVTTLAESRTAVLLGEILDLLATRDDLRDPRVLALLDYDRDHGSQLGESVEGYLREHGDVRRAAAALSVHPNTLRYRLRRAESITGIGLTDPADRLLFELQLTLHRRGNRPVSN</sequence>
<dbReference type="PANTHER" id="PTHR33744:SF17">
    <property type="entry name" value="CONSERVED PROTEIN"/>
    <property type="match status" value="1"/>
</dbReference>
<evidence type="ECO:0000313" key="3">
    <source>
        <dbReference type="Proteomes" id="UP001611415"/>
    </source>
</evidence>
<dbReference type="Gene3D" id="1.10.10.2840">
    <property type="entry name" value="PucR C-terminal helix-turn-helix domain"/>
    <property type="match status" value="1"/>
</dbReference>
<evidence type="ECO:0000259" key="1">
    <source>
        <dbReference type="Pfam" id="PF13556"/>
    </source>
</evidence>
<feature type="domain" description="PucR C-terminal helix-turn-helix" evidence="1">
    <location>
        <begin position="482"/>
        <end position="537"/>
    </location>
</feature>
<comment type="caution">
    <text evidence="2">The sequence shown here is derived from an EMBL/GenBank/DDBJ whole genome shotgun (WGS) entry which is preliminary data.</text>
</comment>
<reference evidence="2 3" key="1">
    <citation type="submission" date="2024-10" db="EMBL/GenBank/DDBJ databases">
        <title>The Natural Products Discovery Center: Release of the First 8490 Sequenced Strains for Exploring Actinobacteria Biosynthetic Diversity.</title>
        <authorList>
            <person name="Kalkreuter E."/>
            <person name="Kautsar S.A."/>
            <person name="Yang D."/>
            <person name="Bader C.D."/>
            <person name="Teijaro C.N."/>
            <person name="Fluegel L."/>
            <person name="Davis C.M."/>
            <person name="Simpson J.R."/>
            <person name="Lauterbach L."/>
            <person name="Steele A.D."/>
            <person name="Gui C."/>
            <person name="Meng S."/>
            <person name="Li G."/>
            <person name="Viehrig K."/>
            <person name="Ye F."/>
            <person name="Su P."/>
            <person name="Kiefer A.F."/>
            <person name="Nichols A."/>
            <person name="Cepeda A.J."/>
            <person name="Yan W."/>
            <person name="Fan B."/>
            <person name="Jiang Y."/>
            <person name="Adhikari A."/>
            <person name="Zheng C.-J."/>
            <person name="Schuster L."/>
            <person name="Cowan T.M."/>
            <person name="Smanski M.J."/>
            <person name="Chevrette M.G."/>
            <person name="De Carvalho L.P.S."/>
            <person name="Shen B."/>
        </authorList>
    </citation>
    <scope>NUCLEOTIDE SEQUENCE [LARGE SCALE GENOMIC DNA]</scope>
    <source>
        <strain evidence="2 3">NPDC019275</strain>
    </source>
</reference>
<dbReference type="Pfam" id="PF13556">
    <property type="entry name" value="HTH_30"/>
    <property type="match status" value="1"/>
</dbReference>